<dbReference type="GO" id="GO:0003677">
    <property type="term" value="F:DNA binding"/>
    <property type="evidence" value="ECO:0007669"/>
    <property type="project" value="UniProtKB-KW"/>
</dbReference>
<feature type="region of interest" description="Disordered" evidence="4">
    <location>
        <begin position="89"/>
        <end position="109"/>
    </location>
</feature>
<sequence>MSNSEDESEKKTAKLPPFTSEEKEILLEIVNKPSVKAVVENKRTNAVWTAQKKDAWDSVSTEFCSHISVVKRTGAQLKKGWENLKSRCKKQISKKKRGRGKTGGGSKENSLFPTSYKVAAIVPAQMTSLDNKYDDDADSAGSGVELGFDEWLRRRNQKDAAKQSTVEIEATAVVPPTDCDDIGCTNDTTVRKVMCSKTKQLKPQDRKRKLLAGHEIIISLEEELQAKKLKLLDRQIEREEKNIAMDEEFYTARMKLISLQIEKSKLCNDD</sequence>
<evidence type="ECO:0000259" key="5">
    <source>
        <dbReference type="Pfam" id="PF13873"/>
    </source>
</evidence>
<organism evidence="6 7">
    <name type="scientific">Folsomia candida</name>
    <name type="common">Springtail</name>
    <dbReference type="NCBI Taxonomy" id="158441"/>
    <lineage>
        <taxon>Eukaryota</taxon>
        <taxon>Metazoa</taxon>
        <taxon>Ecdysozoa</taxon>
        <taxon>Arthropoda</taxon>
        <taxon>Hexapoda</taxon>
        <taxon>Collembola</taxon>
        <taxon>Entomobryomorpha</taxon>
        <taxon>Isotomoidea</taxon>
        <taxon>Isotomidae</taxon>
        <taxon>Proisotominae</taxon>
        <taxon>Folsomia</taxon>
    </lineage>
</organism>
<dbReference type="InterPro" id="IPR028002">
    <property type="entry name" value="Myb_DNA-bind_5"/>
</dbReference>
<dbReference type="Pfam" id="PF13873">
    <property type="entry name" value="Myb_DNA-bind_5"/>
    <property type="match status" value="1"/>
</dbReference>
<evidence type="ECO:0000256" key="4">
    <source>
        <dbReference type="SAM" id="MobiDB-lite"/>
    </source>
</evidence>
<dbReference type="Proteomes" id="UP000198287">
    <property type="component" value="Unassembled WGS sequence"/>
</dbReference>
<keyword evidence="6" id="KW-0238">DNA-binding</keyword>
<dbReference type="EMBL" id="LNIX01000029">
    <property type="protein sequence ID" value="OXA41457.1"/>
    <property type="molecule type" value="Genomic_DNA"/>
</dbReference>
<keyword evidence="7" id="KW-1185">Reference proteome</keyword>
<evidence type="ECO:0000313" key="6">
    <source>
        <dbReference type="EMBL" id="OXA41457.1"/>
    </source>
</evidence>
<dbReference type="AlphaFoldDB" id="A0A226D9P1"/>
<evidence type="ECO:0000313" key="7">
    <source>
        <dbReference type="Proteomes" id="UP000198287"/>
    </source>
</evidence>
<accession>A0A226D9P1</accession>
<feature type="domain" description="Myb/SANT-like DNA-binding" evidence="5">
    <location>
        <begin position="17"/>
        <end position="93"/>
    </location>
</feature>
<comment type="caution">
    <text evidence="6">The sequence shown here is derived from an EMBL/GenBank/DDBJ whole genome shotgun (WGS) entry which is preliminary data.</text>
</comment>
<protein>
    <recommendedName>
        <fullName evidence="2">Regulatory protein zeste</fullName>
    </recommendedName>
</protein>
<comment type="subunit">
    <text evidence="1">Self-associates forming complexes of several hundred monomers.</text>
</comment>
<dbReference type="PANTHER" id="PTHR21411">
    <property type="entry name" value="APONTIC"/>
    <property type="match status" value="1"/>
</dbReference>
<dbReference type="OrthoDB" id="6134189at2759"/>
<reference evidence="6 7" key="1">
    <citation type="submission" date="2015-12" db="EMBL/GenBank/DDBJ databases">
        <title>The genome of Folsomia candida.</title>
        <authorList>
            <person name="Faddeeva A."/>
            <person name="Derks M.F."/>
            <person name="Anvar Y."/>
            <person name="Smit S."/>
            <person name="Van Straalen N."/>
            <person name="Roelofs D."/>
        </authorList>
    </citation>
    <scope>NUCLEOTIDE SEQUENCE [LARGE SCALE GENOMIC DNA]</scope>
    <source>
        <strain evidence="6 7">VU population</strain>
        <tissue evidence="6">Whole body</tissue>
    </source>
</reference>
<name>A0A226D9P1_FOLCA</name>
<dbReference type="PANTHER" id="PTHR21411:SF0">
    <property type="entry name" value="REGULATORY PROTEIN ZESTE"/>
    <property type="match status" value="1"/>
</dbReference>
<proteinExistence type="predicted"/>
<evidence type="ECO:0000256" key="1">
    <source>
        <dbReference type="ARBA" id="ARBA00011764"/>
    </source>
</evidence>
<evidence type="ECO:0000256" key="2">
    <source>
        <dbReference type="ARBA" id="ARBA00016807"/>
    </source>
</evidence>
<gene>
    <name evidence="6" type="ORF">Fcan01_23683</name>
</gene>
<comment type="function">
    <text evidence="3">Involved in transvection phenomena (= synapsis-dependent gene expression), where the synaptic pairing of chromosomes carrying genes with which zeste interacts influences the expression of these genes. Zeste binds to DNA and stimulates transcription from a nearby promoter.</text>
</comment>
<feature type="compositionally biased region" description="Basic residues" evidence="4">
    <location>
        <begin position="89"/>
        <end position="100"/>
    </location>
</feature>
<evidence type="ECO:0000256" key="3">
    <source>
        <dbReference type="ARBA" id="ARBA00025466"/>
    </source>
</evidence>